<dbReference type="EMBL" id="FUGD01000075">
    <property type="protein sequence ID" value="SJM37158.1"/>
    <property type="molecule type" value="Genomic_DNA"/>
</dbReference>
<evidence type="ECO:0000313" key="2">
    <source>
        <dbReference type="EMBL" id="SJM37158.1"/>
    </source>
</evidence>
<feature type="region of interest" description="Disordered" evidence="1">
    <location>
        <begin position="45"/>
        <end position="66"/>
    </location>
</feature>
<dbReference type="AlphaFoldDB" id="A0A1R4EF99"/>
<sequence>MPNIGCDKCPYSTGDTCCHQSIRARTEVTGDDRAIKREFMRIERISRAQAEKTESKTRKSPIAGRQ</sequence>
<evidence type="ECO:0000313" key="3">
    <source>
        <dbReference type="Proteomes" id="UP000188169"/>
    </source>
</evidence>
<gene>
    <name evidence="2" type="ORF">A1019T_01129</name>
</gene>
<proteinExistence type="predicted"/>
<organism evidence="2 3">
    <name type="scientific">Psychrobacter pasteurii</name>
    <dbReference type="NCBI Taxonomy" id="1945520"/>
    <lineage>
        <taxon>Bacteria</taxon>
        <taxon>Pseudomonadati</taxon>
        <taxon>Pseudomonadota</taxon>
        <taxon>Gammaproteobacteria</taxon>
        <taxon>Moraxellales</taxon>
        <taxon>Moraxellaceae</taxon>
        <taxon>Psychrobacter</taxon>
    </lineage>
</organism>
<accession>A0A1R4EF99</accession>
<name>A0A1R4EF99_9GAMM</name>
<reference evidence="3" key="1">
    <citation type="submission" date="2017-02" db="EMBL/GenBank/DDBJ databases">
        <authorList>
            <person name="Mornico D."/>
        </authorList>
    </citation>
    <scope>NUCLEOTIDE SEQUENCE [LARGE SCALE GENOMIC DNA]</scope>
</reference>
<dbReference type="STRING" id="1945520.A1019T_01129"/>
<protein>
    <submittedName>
        <fullName evidence="2">Uncharacterized protein</fullName>
    </submittedName>
</protein>
<dbReference type="RefSeq" id="WP_143513958.1">
    <property type="nucleotide sequence ID" value="NZ_FUGD01000075.1"/>
</dbReference>
<dbReference type="Proteomes" id="UP000188169">
    <property type="component" value="Unassembled WGS sequence"/>
</dbReference>
<keyword evidence="3" id="KW-1185">Reference proteome</keyword>
<feature type="compositionally biased region" description="Basic and acidic residues" evidence="1">
    <location>
        <begin position="45"/>
        <end position="57"/>
    </location>
</feature>
<evidence type="ECO:0000256" key="1">
    <source>
        <dbReference type="SAM" id="MobiDB-lite"/>
    </source>
</evidence>